<gene>
    <name evidence="5" type="ORF">DC094_02480</name>
</gene>
<evidence type="ECO:0000256" key="2">
    <source>
        <dbReference type="ARBA" id="ARBA00022801"/>
    </source>
</evidence>
<dbReference type="PROSITE" id="PS50106">
    <property type="entry name" value="PDZ"/>
    <property type="match status" value="1"/>
</dbReference>
<protein>
    <submittedName>
        <fullName evidence="5">Transcriptional regulator</fullName>
    </submittedName>
</protein>
<dbReference type="Gene3D" id="2.30.42.10">
    <property type="match status" value="1"/>
</dbReference>
<keyword evidence="3" id="KW-1133">Transmembrane helix</keyword>
<dbReference type="Pfam" id="PF13365">
    <property type="entry name" value="Trypsin_2"/>
    <property type="match status" value="1"/>
</dbReference>
<evidence type="ECO:0000259" key="4">
    <source>
        <dbReference type="PROSITE" id="PS50106"/>
    </source>
</evidence>
<sequence>MNSSVKFFLQSIATGLMAAALLWLIQPEIFSGSSDNDDFQPTHTSFANAVQKAAPAVVNIYTSKRIEQPISQPLNPLLKSADLLPLIESQPFRAKPEFETSLGSGVIFTKDGYVLTNYHVVQNADSINVSLRDGRFSQARLVGFDRDTDLAVLQIDLGQLPTIPLNTMHPVRIGDIVLAIGNPFGVGQAVSMGVVSATGLNRLGLNTIEDFIQTDAAINPGNSGGALINAWGELVAINSAIYSRNGGGSNGIGFAIPSSLATEVLKQIIQYGRVIRGWLGISARQLEPQEMHLFNLQHGLLVVSVQPLGPADKAGLKSGDILTYIGQEAIYNQRQALDLIARMRPENRFSIQIVRNGENKKLMATAGTRPES</sequence>
<organism evidence="5 6">
    <name type="scientific">Pelagibaculum spongiae</name>
    <dbReference type="NCBI Taxonomy" id="2080658"/>
    <lineage>
        <taxon>Bacteria</taxon>
        <taxon>Pseudomonadati</taxon>
        <taxon>Pseudomonadota</taxon>
        <taxon>Gammaproteobacteria</taxon>
        <taxon>Oceanospirillales</taxon>
        <taxon>Pelagibaculum</taxon>
    </lineage>
</organism>
<feature type="transmembrane region" description="Helical" evidence="3">
    <location>
        <begin position="7"/>
        <end position="25"/>
    </location>
</feature>
<keyword evidence="3" id="KW-0812">Transmembrane</keyword>
<reference evidence="5 6" key="1">
    <citation type="submission" date="2018-04" db="EMBL/GenBank/DDBJ databases">
        <title>Thalassorhabdus spongiae gen. nov., sp. nov., isolated from a marine sponge in South-West Iceland.</title>
        <authorList>
            <person name="Knobloch S."/>
            <person name="Daussin A."/>
            <person name="Johannsson R."/>
            <person name="Marteinsson V.T."/>
        </authorList>
    </citation>
    <scope>NUCLEOTIDE SEQUENCE [LARGE SCALE GENOMIC DNA]</scope>
    <source>
        <strain evidence="5 6">Hp12</strain>
    </source>
</reference>
<dbReference type="RefSeq" id="WP_116685497.1">
    <property type="nucleotide sequence ID" value="NZ_CAWNYD010000001.1"/>
</dbReference>
<dbReference type="PRINTS" id="PR00834">
    <property type="entry name" value="PROTEASES2C"/>
</dbReference>
<evidence type="ECO:0000256" key="1">
    <source>
        <dbReference type="ARBA" id="ARBA00022670"/>
    </source>
</evidence>
<dbReference type="InterPro" id="IPR036034">
    <property type="entry name" value="PDZ_sf"/>
</dbReference>
<evidence type="ECO:0000256" key="3">
    <source>
        <dbReference type="SAM" id="Phobius"/>
    </source>
</evidence>
<dbReference type="OrthoDB" id="9758917at2"/>
<dbReference type="AlphaFoldDB" id="A0A2V1H3V2"/>
<dbReference type="SUPFAM" id="SSF50156">
    <property type="entry name" value="PDZ domain-like"/>
    <property type="match status" value="1"/>
</dbReference>
<accession>A0A2V1H3V2</accession>
<dbReference type="InterPro" id="IPR001940">
    <property type="entry name" value="Peptidase_S1C"/>
</dbReference>
<dbReference type="InterPro" id="IPR051201">
    <property type="entry name" value="Chloro_Bact_Ser_Proteases"/>
</dbReference>
<name>A0A2V1H3V2_9GAMM</name>
<keyword evidence="1" id="KW-0645">Protease</keyword>
<dbReference type="InterPro" id="IPR009003">
    <property type="entry name" value="Peptidase_S1_PA"/>
</dbReference>
<dbReference type="EMBL" id="QDDL01000001">
    <property type="protein sequence ID" value="PVZ71908.1"/>
    <property type="molecule type" value="Genomic_DNA"/>
</dbReference>
<dbReference type="InterPro" id="IPR001478">
    <property type="entry name" value="PDZ"/>
</dbReference>
<comment type="caution">
    <text evidence="5">The sequence shown here is derived from an EMBL/GenBank/DDBJ whole genome shotgun (WGS) entry which is preliminary data.</text>
</comment>
<proteinExistence type="predicted"/>
<dbReference type="Proteomes" id="UP000244906">
    <property type="component" value="Unassembled WGS sequence"/>
</dbReference>
<dbReference type="Pfam" id="PF13180">
    <property type="entry name" value="PDZ_2"/>
    <property type="match status" value="1"/>
</dbReference>
<dbReference type="GO" id="GO:0006508">
    <property type="term" value="P:proteolysis"/>
    <property type="evidence" value="ECO:0007669"/>
    <property type="project" value="UniProtKB-KW"/>
</dbReference>
<dbReference type="SUPFAM" id="SSF50494">
    <property type="entry name" value="Trypsin-like serine proteases"/>
    <property type="match status" value="1"/>
</dbReference>
<dbReference type="GO" id="GO:0004252">
    <property type="term" value="F:serine-type endopeptidase activity"/>
    <property type="evidence" value="ECO:0007669"/>
    <property type="project" value="InterPro"/>
</dbReference>
<keyword evidence="6" id="KW-1185">Reference proteome</keyword>
<dbReference type="PANTHER" id="PTHR43343">
    <property type="entry name" value="PEPTIDASE S12"/>
    <property type="match status" value="1"/>
</dbReference>
<evidence type="ECO:0000313" key="5">
    <source>
        <dbReference type="EMBL" id="PVZ71908.1"/>
    </source>
</evidence>
<evidence type="ECO:0000313" key="6">
    <source>
        <dbReference type="Proteomes" id="UP000244906"/>
    </source>
</evidence>
<dbReference type="SMART" id="SM00228">
    <property type="entry name" value="PDZ"/>
    <property type="match status" value="1"/>
</dbReference>
<keyword evidence="3" id="KW-0472">Membrane</keyword>
<feature type="domain" description="PDZ" evidence="4">
    <location>
        <begin position="268"/>
        <end position="355"/>
    </location>
</feature>
<keyword evidence="2" id="KW-0378">Hydrolase</keyword>
<dbReference type="PANTHER" id="PTHR43343:SF3">
    <property type="entry name" value="PROTEASE DO-LIKE 8, CHLOROPLASTIC"/>
    <property type="match status" value="1"/>
</dbReference>
<dbReference type="Gene3D" id="2.40.10.120">
    <property type="match status" value="1"/>
</dbReference>